<dbReference type="GO" id="GO:0045116">
    <property type="term" value="P:protein neddylation"/>
    <property type="evidence" value="ECO:0007669"/>
    <property type="project" value="TreeGrafter"/>
</dbReference>
<dbReference type="PROSITE" id="PS51229">
    <property type="entry name" value="DCUN1"/>
    <property type="match status" value="1"/>
</dbReference>
<dbReference type="PANTHER" id="PTHR12281">
    <property type="entry name" value="RP42 RELATED"/>
    <property type="match status" value="1"/>
</dbReference>
<evidence type="ECO:0000256" key="2">
    <source>
        <dbReference type="RuleBase" id="RU410713"/>
    </source>
</evidence>
<dbReference type="InterPro" id="IPR009060">
    <property type="entry name" value="UBA-like_sf"/>
</dbReference>
<dbReference type="Gene3D" id="1.10.8.10">
    <property type="entry name" value="DNA helicase RuvA subunit, C-terminal domain"/>
    <property type="match status" value="1"/>
</dbReference>
<dbReference type="InterPro" id="IPR042460">
    <property type="entry name" value="DCN1-like_PONY"/>
</dbReference>
<proteinExistence type="predicted"/>
<dbReference type="STRING" id="692275.M3CNS9"/>
<dbReference type="eggNOG" id="KOG3077">
    <property type="taxonomic scope" value="Eukaryota"/>
</dbReference>
<dbReference type="Pfam" id="PF14555">
    <property type="entry name" value="UBA_4"/>
    <property type="match status" value="1"/>
</dbReference>
<keyword evidence="1" id="KW-0833">Ubl conjugation pathway</keyword>
<evidence type="ECO:0000259" key="3">
    <source>
        <dbReference type="PROSITE" id="PS51229"/>
    </source>
</evidence>
<sequence>MPPALNSAQRAALNEFTSVTQADRTTGTKLLKQSNWNVGAAVNIFFNNPAGGRVNPLQDTLNKLFDQYRDVGTSDSPDEIGMDGTFKLCEDLQVSLEDVGALVLFEIVQSPSLGIIVRENWIDGWSDVGADSAAKMRNVVLQRRSALPTDQELFKNVYNHTFTLNLAERQKALMPDMAVAMWELLFKAPGLEWKTTNAAWLEWWIEYNQDKVKKAVNKDLWKQTLNFALQTLKDESLSFWSEESSWPSVIDEFVEWVKTEKWKGEKMTGDAMDQS</sequence>
<dbReference type="GeneID" id="27901356"/>
<dbReference type="OrthoDB" id="27198at2759"/>
<comment type="function">
    <text evidence="2">Neddylation of cullins play an essential role in the regulation of SCF-type complexes activity.</text>
</comment>
<dbReference type="GO" id="GO:0031624">
    <property type="term" value="F:ubiquitin conjugating enzyme binding"/>
    <property type="evidence" value="ECO:0007669"/>
    <property type="project" value="TreeGrafter"/>
</dbReference>
<dbReference type="HOGENOM" id="CLU_047042_1_0_1"/>
<dbReference type="SUPFAM" id="SSF46934">
    <property type="entry name" value="UBA-like"/>
    <property type="match status" value="1"/>
</dbReference>
<dbReference type="GO" id="GO:0097602">
    <property type="term" value="F:cullin family protein binding"/>
    <property type="evidence" value="ECO:0007669"/>
    <property type="project" value="TreeGrafter"/>
</dbReference>
<dbReference type="RefSeq" id="XP_016763539.1">
    <property type="nucleotide sequence ID" value="XM_016904219.1"/>
</dbReference>
<keyword evidence="5" id="KW-1185">Reference proteome</keyword>
<accession>M3CNS9</accession>
<organism evidence="4 5">
    <name type="scientific">Sphaerulina musiva (strain SO2202)</name>
    <name type="common">Poplar stem canker fungus</name>
    <name type="synonym">Septoria musiva</name>
    <dbReference type="NCBI Taxonomy" id="692275"/>
    <lineage>
        <taxon>Eukaryota</taxon>
        <taxon>Fungi</taxon>
        <taxon>Dikarya</taxon>
        <taxon>Ascomycota</taxon>
        <taxon>Pezizomycotina</taxon>
        <taxon>Dothideomycetes</taxon>
        <taxon>Dothideomycetidae</taxon>
        <taxon>Mycosphaerellales</taxon>
        <taxon>Mycosphaerellaceae</taxon>
        <taxon>Sphaerulina</taxon>
    </lineage>
</organism>
<dbReference type="GO" id="GO:0000151">
    <property type="term" value="C:ubiquitin ligase complex"/>
    <property type="evidence" value="ECO:0007669"/>
    <property type="project" value="TreeGrafter"/>
</dbReference>
<dbReference type="InterPro" id="IPR014764">
    <property type="entry name" value="DCN-prot"/>
</dbReference>
<dbReference type="PANTHER" id="PTHR12281:SF31">
    <property type="entry name" value="DCN1-LIKE PROTEIN 3"/>
    <property type="match status" value="1"/>
</dbReference>
<dbReference type="GO" id="GO:0032182">
    <property type="term" value="F:ubiquitin-like protein binding"/>
    <property type="evidence" value="ECO:0007669"/>
    <property type="project" value="TreeGrafter"/>
</dbReference>
<dbReference type="Proteomes" id="UP000016931">
    <property type="component" value="Unassembled WGS sequence"/>
</dbReference>
<dbReference type="OMA" id="LWCKFLQ"/>
<dbReference type="Gene3D" id="1.10.238.200">
    <property type="entry name" value="Cullin, PONY binding domain"/>
    <property type="match status" value="1"/>
</dbReference>
<dbReference type="InterPro" id="IPR005176">
    <property type="entry name" value="PONY_dom"/>
</dbReference>
<reference evidence="4 5" key="1">
    <citation type="journal article" date="2012" name="PLoS Pathog.">
        <title>Diverse lifestyles and strategies of plant pathogenesis encoded in the genomes of eighteen Dothideomycetes fungi.</title>
        <authorList>
            <person name="Ohm R.A."/>
            <person name="Feau N."/>
            <person name="Henrissat B."/>
            <person name="Schoch C.L."/>
            <person name="Horwitz B.A."/>
            <person name="Barry K.W."/>
            <person name="Condon B.J."/>
            <person name="Copeland A.C."/>
            <person name="Dhillon B."/>
            <person name="Glaser F."/>
            <person name="Hesse C.N."/>
            <person name="Kosti I."/>
            <person name="LaButti K."/>
            <person name="Lindquist E.A."/>
            <person name="Lucas S."/>
            <person name="Salamov A.A."/>
            <person name="Bradshaw R.E."/>
            <person name="Ciuffetti L."/>
            <person name="Hamelin R.C."/>
            <person name="Kema G.H.J."/>
            <person name="Lawrence C."/>
            <person name="Scott J.A."/>
            <person name="Spatafora J.W."/>
            <person name="Turgeon B.G."/>
            <person name="de Wit P.J.G.M."/>
            <person name="Zhong S."/>
            <person name="Goodwin S.B."/>
            <person name="Grigoriev I.V."/>
        </authorList>
    </citation>
    <scope>NUCLEOTIDE SEQUENCE [LARGE SCALE GENOMIC DNA]</scope>
    <source>
        <strain evidence="4 5">SO2202</strain>
    </source>
</reference>
<feature type="domain" description="DCUN1" evidence="3">
    <location>
        <begin position="56"/>
        <end position="258"/>
    </location>
</feature>
<dbReference type="Pfam" id="PF03556">
    <property type="entry name" value="Cullin_binding"/>
    <property type="match status" value="1"/>
</dbReference>
<name>M3CNS9_SPHMS</name>
<protein>
    <recommendedName>
        <fullName evidence="2">Defective in cullin neddylation protein</fullName>
    </recommendedName>
</protein>
<evidence type="ECO:0000256" key="1">
    <source>
        <dbReference type="ARBA" id="ARBA00022786"/>
    </source>
</evidence>
<dbReference type="Gene3D" id="1.10.238.10">
    <property type="entry name" value="EF-hand"/>
    <property type="match status" value="1"/>
</dbReference>
<gene>
    <name evidence="4" type="ORF">SEPMUDRAFT_147310</name>
</gene>
<evidence type="ECO:0000313" key="5">
    <source>
        <dbReference type="Proteomes" id="UP000016931"/>
    </source>
</evidence>
<evidence type="ECO:0000313" key="4">
    <source>
        <dbReference type="EMBL" id="EMF15418.1"/>
    </source>
</evidence>
<dbReference type="AlphaFoldDB" id="M3CNS9"/>
<dbReference type="EMBL" id="KB456261">
    <property type="protein sequence ID" value="EMF15418.1"/>
    <property type="molecule type" value="Genomic_DNA"/>
</dbReference>